<sequence length="202" mass="22423">NTRLQAPGEKQSRHAGEIGTIVEAVYIIGGETPLEIRTNTPTIIWLLTTSLHGHERRGWISVKNADLVRSTITALRQRSARTTFLWIGSDIPRYSPGHRVVTQQAKIGGGKDRSKVVRLGTQIVFCPQGAKIQAKTQVLPYKTLLAKMSVQERQNTSINLDITRYCQGSTQLVRLLTNPAVSRSDNHRAGCKSPILRRGSVY</sequence>
<accession>A0AA39P7T0</accession>
<feature type="non-terminal residue" evidence="1">
    <location>
        <position position="1"/>
    </location>
</feature>
<keyword evidence="2" id="KW-1185">Reference proteome</keyword>
<evidence type="ECO:0000313" key="2">
    <source>
        <dbReference type="Proteomes" id="UP001175227"/>
    </source>
</evidence>
<dbReference type="GO" id="GO:0003676">
    <property type="term" value="F:nucleic acid binding"/>
    <property type="evidence" value="ECO:0007669"/>
    <property type="project" value="InterPro"/>
</dbReference>
<organism evidence="1 2">
    <name type="scientific">Armillaria novae-zelandiae</name>
    <dbReference type="NCBI Taxonomy" id="153914"/>
    <lineage>
        <taxon>Eukaryota</taxon>
        <taxon>Fungi</taxon>
        <taxon>Dikarya</taxon>
        <taxon>Basidiomycota</taxon>
        <taxon>Agaricomycotina</taxon>
        <taxon>Agaricomycetes</taxon>
        <taxon>Agaricomycetidae</taxon>
        <taxon>Agaricales</taxon>
        <taxon>Marasmiineae</taxon>
        <taxon>Physalacriaceae</taxon>
        <taxon>Armillaria</taxon>
    </lineage>
</organism>
<dbReference type="AlphaFoldDB" id="A0AA39P7T0"/>
<name>A0AA39P7T0_9AGAR</name>
<gene>
    <name evidence="1" type="ORF">IW261DRAFT_1628259</name>
</gene>
<reference evidence="1" key="1">
    <citation type="submission" date="2023-06" db="EMBL/GenBank/DDBJ databases">
        <authorList>
            <consortium name="Lawrence Berkeley National Laboratory"/>
            <person name="Ahrendt S."/>
            <person name="Sahu N."/>
            <person name="Indic B."/>
            <person name="Wong-Bajracharya J."/>
            <person name="Merenyi Z."/>
            <person name="Ke H.-M."/>
            <person name="Monk M."/>
            <person name="Kocsube S."/>
            <person name="Drula E."/>
            <person name="Lipzen A."/>
            <person name="Balint B."/>
            <person name="Henrissat B."/>
            <person name="Andreopoulos B."/>
            <person name="Martin F.M."/>
            <person name="Harder C.B."/>
            <person name="Rigling D."/>
            <person name="Ford K.L."/>
            <person name="Foster G.D."/>
            <person name="Pangilinan J."/>
            <person name="Papanicolaou A."/>
            <person name="Barry K."/>
            <person name="LaButti K."/>
            <person name="Viragh M."/>
            <person name="Koriabine M."/>
            <person name="Yan M."/>
            <person name="Riley R."/>
            <person name="Champramary S."/>
            <person name="Plett K.L."/>
            <person name="Tsai I.J."/>
            <person name="Slot J."/>
            <person name="Sipos G."/>
            <person name="Plett J."/>
            <person name="Nagy L.G."/>
            <person name="Grigoriev I.V."/>
        </authorList>
    </citation>
    <scope>NUCLEOTIDE SEQUENCE</scope>
    <source>
        <strain evidence="1">ICMP 16352</strain>
    </source>
</reference>
<comment type="caution">
    <text evidence="1">The sequence shown here is derived from an EMBL/GenBank/DDBJ whole genome shotgun (WGS) entry which is preliminary data.</text>
</comment>
<protein>
    <submittedName>
        <fullName evidence="1">Uncharacterized protein</fullName>
    </submittedName>
</protein>
<dbReference type="InterPro" id="IPR036397">
    <property type="entry name" value="RNaseH_sf"/>
</dbReference>
<dbReference type="Gene3D" id="3.30.420.10">
    <property type="entry name" value="Ribonuclease H-like superfamily/Ribonuclease H"/>
    <property type="match status" value="1"/>
</dbReference>
<evidence type="ECO:0000313" key="1">
    <source>
        <dbReference type="EMBL" id="KAK0478851.1"/>
    </source>
</evidence>
<dbReference type="Proteomes" id="UP001175227">
    <property type="component" value="Unassembled WGS sequence"/>
</dbReference>
<proteinExistence type="predicted"/>
<dbReference type="EMBL" id="JAUEPR010000013">
    <property type="protein sequence ID" value="KAK0478851.1"/>
    <property type="molecule type" value="Genomic_DNA"/>
</dbReference>